<dbReference type="Pfam" id="PF03732">
    <property type="entry name" value="Retrotrans_gag"/>
    <property type="match status" value="1"/>
</dbReference>
<feature type="non-terminal residue" evidence="8">
    <location>
        <position position="1"/>
    </location>
</feature>
<dbReference type="SUPFAM" id="SSF56672">
    <property type="entry name" value="DNA/RNA polymerases"/>
    <property type="match status" value="1"/>
</dbReference>
<dbReference type="InterPro" id="IPR050951">
    <property type="entry name" value="Retrovirus_Pol_polyprotein"/>
</dbReference>
<proteinExistence type="predicted"/>
<dbReference type="InterPro" id="IPR043502">
    <property type="entry name" value="DNA/RNA_pol_sf"/>
</dbReference>
<dbReference type="GO" id="GO:0003676">
    <property type="term" value="F:nucleic acid binding"/>
    <property type="evidence" value="ECO:0007669"/>
    <property type="project" value="InterPro"/>
</dbReference>
<dbReference type="GO" id="GO:0004519">
    <property type="term" value="F:endonuclease activity"/>
    <property type="evidence" value="ECO:0007669"/>
    <property type="project" value="UniProtKB-KW"/>
</dbReference>
<keyword evidence="5" id="KW-0511">Multifunctional enzyme</keyword>
<dbReference type="Gene3D" id="2.40.70.10">
    <property type="entry name" value="Acid Proteases"/>
    <property type="match status" value="1"/>
</dbReference>
<dbReference type="CDD" id="cd01647">
    <property type="entry name" value="RT_LTR"/>
    <property type="match status" value="1"/>
</dbReference>
<dbReference type="InterPro" id="IPR043128">
    <property type="entry name" value="Rev_trsase/Diguanyl_cyclase"/>
</dbReference>
<dbReference type="InterPro" id="IPR012337">
    <property type="entry name" value="RNaseH-like_sf"/>
</dbReference>
<dbReference type="InterPro" id="IPR021109">
    <property type="entry name" value="Peptidase_aspartic_dom_sf"/>
</dbReference>
<dbReference type="InterPro" id="IPR000477">
    <property type="entry name" value="RT_dom"/>
</dbReference>
<keyword evidence="2" id="KW-0548">Nucleotidyltransferase</keyword>
<dbReference type="InterPro" id="IPR005162">
    <property type="entry name" value="Retrotrans_gag_dom"/>
</dbReference>
<evidence type="ECO:0000313" key="8">
    <source>
        <dbReference type="EMBL" id="GEU67500.1"/>
    </source>
</evidence>
<dbReference type="GO" id="GO:0015074">
    <property type="term" value="P:DNA integration"/>
    <property type="evidence" value="ECO:0007669"/>
    <property type="project" value="InterPro"/>
</dbReference>
<gene>
    <name evidence="8" type="ORF">Tci_039478</name>
</gene>
<evidence type="ECO:0000256" key="4">
    <source>
        <dbReference type="ARBA" id="ARBA00022759"/>
    </source>
</evidence>
<sequence length="1551" mass="176881">LDDHSIPPDEGDTAILPKCDESDLFVISGVLHNRRRSKQRIEEFNLDELSPPIVMMADQYTMAQLLQVPTEGYEDAIVVPAITPDNFELKHGLLTIVQNKQYFGHDKEDPHAHIRYFNKITSTLNPDLAEKEPPRSIFTWDDLVSKFINQFFPPSKTTNLRNEITNFQQRFDESFSEEWDRFKDLLRACPHHGFSKLHQLDTFYNAWNSKDQDSLNSAAGGNFLDKMPRECLAIIESKSKVRDSRNKPVVAKVSTNTSTSGISPDVVELKDMVKALLLDKKFVNFNSTSTSSSCTLPSNTNANLRSNLKAITTQSGMSYDGPQIPPSPSFLPKVMENKPKATKDTVNPTNNGSTKDVQPQVVQSESLILNSEPVTSLISKPVIAPVSAPNPNLKSSIPYPSRRNDERNHEKANNQIEKFYQIFKDMSFEISFADALILMPKFSSTLKVLIRNKEKLSEMARTPLNEHCSTVLLKKLPEKLRDPGKFLIPCDFLGMAECLALADLGSSINLMPWFVRKRLSLPDLTLTCMTLELTDRSISRLVGVAEDVYVKVGSFHFSADFVVVDFDADHRVPLILDRSLLKTGRALIDVFEGELTLRIGKEAVTFNIDQTSRYSANYSDMTAKRIDVIDMACEEYSHEVLGFSDVILSGNPTPYYDTIVSTTSLTLTSFRNSDFLFEEVDAFLAIEDDPTSSEVNQSYLDPEGDILLLEVFLNDDPSLSPPNQGNYLPEVRKELKNCEAKSDKSSIDEPLEIKIKDLPPHLEYAFLEGDDKFPVIIAKDLSMEEKTTLITVLKSHKRAIAWKLSDIKGIDPEFCTHKILMEEDFEPAVQHQRRVNPKIYDVIKQAVIKLLDAGLIYPISDSPWVSPIHCVPKRGGFTVVENKGNELIPIRLFFGYFQIPIDLKDQEKTTFTCPYGTFAYRRIPFGLCNATGTFQRCMMAIFHDKTMEVFMDDFLVFKNSFQSCLSYLERMLKRCEDTNLCLNWEKSHFMVKEGIVLGHKISKQGIEVDKAKVDFITKLPHPTTVKCIRSFLGHVGFYRRFIKDFLKIARSMTRLLEKDTPFIFSKECVEAFQTLKRKLTKAPILIAPDWDMPFELMCDASDFAIGAVLSGQYTMPEFTFKVIDKKGAENLAVDHLSRLENPHQNVLDPKEINESFPLETLNLVSTRGNSSTSWFADFENYHAGNFVVKGMSSQHKSKFFKDVKHYLWDDPFLFKNCVDQVIRRCVSGQEAIEILKACHYGPNGGHHSPNYTAKKVFDSGFYWLTIYRDAQDLVKNCDVCQRQGKISQRDEMLQNSIQVCEIFDVWGIDFMGPFSSSRGNKYILVAFAKVMQKFGVTHRLATPYHPQTSGQVEVLNHGLKCILERTVIENYASWSDKLDDALWAFRTAYKTPIGCTPYKLVYGKACHFPIELEHKAYWALKHANFDLKTACDHRKFQLNELNELRDQAYENSLIYKEKTKRLHDSKIKDRVFNISDRVPLFNSRLKIFSCKLKSHWSGPFTISHVYPYGTVELSQPDGPNFKVNGHRLKHYFEEDVLKVVVPDLQTFPMDH</sequence>
<keyword evidence="4" id="KW-0255">Endonuclease</keyword>
<dbReference type="Gene3D" id="3.10.10.10">
    <property type="entry name" value="HIV Type 1 Reverse Transcriptase, subunit A, domain 1"/>
    <property type="match status" value="2"/>
</dbReference>
<evidence type="ECO:0000256" key="1">
    <source>
        <dbReference type="ARBA" id="ARBA00022679"/>
    </source>
</evidence>
<keyword evidence="3" id="KW-0540">Nuclease</keyword>
<dbReference type="Gene3D" id="3.30.420.10">
    <property type="entry name" value="Ribonuclease H-like superfamily/Ribonuclease H"/>
    <property type="match status" value="1"/>
</dbReference>
<evidence type="ECO:0000256" key="6">
    <source>
        <dbReference type="SAM" id="MobiDB-lite"/>
    </source>
</evidence>
<dbReference type="GO" id="GO:0003964">
    <property type="term" value="F:RNA-directed DNA polymerase activity"/>
    <property type="evidence" value="ECO:0007669"/>
    <property type="project" value="UniProtKB-KW"/>
</dbReference>
<dbReference type="CDD" id="cd00303">
    <property type="entry name" value="retropepsin_like"/>
    <property type="match status" value="1"/>
</dbReference>
<keyword evidence="1" id="KW-0808">Transferase</keyword>
<dbReference type="InterPro" id="IPR041588">
    <property type="entry name" value="Integrase_H2C2"/>
</dbReference>
<dbReference type="EMBL" id="BKCJ010005577">
    <property type="protein sequence ID" value="GEU67500.1"/>
    <property type="molecule type" value="Genomic_DNA"/>
</dbReference>
<comment type="caution">
    <text evidence="8">The sequence shown here is derived from an EMBL/GenBank/DDBJ whole genome shotgun (WGS) entry which is preliminary data.</text>
</comment>
<dbReference type="InterPro" id="IPR041577">
    <property type="entry name" value="RT_RNaseH_2"/>
</dbReference>
<keyword evidence="8" id="KW-0695">RNA-directed DNA polymerase</keyword>
<dbReference type="Gene3D" id="3.30.70.270">
    <property type="match status" value="2"/>
</dbReference>
<dbReference type="Pfam" id="PF17921">
    <property type="entry name" value="Integrase_H2C2"/>
    <property type="match status" value="1"/>
</dbReference>
<reference evidence="8" key="1">
    <citation type="journal article" date="2019" name="Sci. Rep.">
        <title>Draft genome of Tanacetum cinerariifolium, the natural source of mosquito coil.</title>
        <authorList>
            <person name="Yamashiro T."/>
            <person name="Shiraishi A."/>
            <person name="Satake H."/>
            <person name="Nakayama K."/>
        </authorList>
    </citation>
    <scope>NUCLEOTIDE SEQUENCE</scope>
</reference>
<feature type="domain" description="Integrase catalytic" evidence="7">
    <location>
        <begin position="1314"/>
        <end position="1405"/>
    </location>
</feature>
<organism evidence="8">
    <name type="scientific">Tanacetum cinerariifolium</name>
    <name type="common">Dalmatian daisy</name>
    <name type="synonym">Chrysanthemum cinerariifolium</name>
    <dbReference type="NCBI Taxonomy" id="118510"/>
    <lineage>
        <taxon>Eukaryota</taxon>
        <taxon>Viridiplantae</taxon>
        <taxon>Streptophyta</taxon>
        <taxon>Embryophyta</taxon>
        <taxon>Tracheophyta</taxon>
        <taxon>Spermatophyta</taxon>
        <taxon>Magnoliopsida</taxon>
        <taxon>eudicotyledons</taxon>
        <taxon>Gunneridae</taxon>
        <taxon>Pentapetalae</taxon>
        <taxon>asterids</taxon>
        <taxon>campanulids</taxon>
        <taxon>Asterales</taxon>
        <taxon>Asteraceae</taxon>
        <taxon>Asteroideae</taxon>
        <taxon>Anthemideae</taxon>
        <taxon>Anthemidinae</taxon>
        <taxon>Tanacetum</taxon>
    </lineage>
</organism>
<dbReference type="InterPro" id="IPR036397">
    <property type="entry name" value="RNaseH_sf"/>
</dbReference>
<dbReference type="InterPro" id="IPR001584">
    <property type="entry name" value="Integrase_cat-core"/>
</dbReference>
<accession>A0A6L2M1R6</accession>
<dbReference type="SUPFAM" id="SSF53098">
    <property type="entry name" value="Ribonuclease H-like"/>
    <property type="match status" value="1"/>
</dbReference>
<dbReference type="PROSITE" id="PS50994">
    <property type="entry name" value="INTEGRASE"/>
    <property type="match status" value="1"/>
</dbReference>
<protein>
    <submittedName>
        <fullName evidence="8">Reverse transcriptase domain-containing protein</fullName>
    </submittedName>
</protein>
<dbReference type="FunFam" id="3.30.70.270:FF:000020">
    <property type="entry name" value="Transposon Tf2-6 polyprotein-like Protein"/>
    <property type="match status" value="1"/>
</dbReference>
<dbReference type="PANTHER" id="PTHR37984">
    <property type="entry name" value="PROTEIN CBG26694"/>
    <property type="match status" value="1"/>
</dbReference>
<feature type="compositionally biased region" description="Polar residues" evidence="6">
    <location>
        <begin position="344"/>
        <end position="360"/>
    </location>
</feature>
<dbReference type="Gene3D" id="1.10.340.70">
    <property type="match status" value="1"/>
</dbReference>
<evidence type="ECO:0000256" key="3">
    <source>
        <dbReference type="ARBA" id="ARBA00022722"/>
    </source>
</evidence>
<evidence type="ECO:0000259" key="7">
    <source>
        <dbReference type="PROSITE" id="PS50994"/>
    </source>
</evidence>
<feature type="region of interest" description="Disordered" evidence="6">
    <location>
        <begin position="340"/>
        <end position="360"/>
    </location>
</feature>
<dbReference type="PANTHER" id="PTHR37984:SF5">
    <property type="entry name" value="PROTEIN NYNRIN-LIKE"/>
    <property type="match status" value="1"/>
</dbReference>
<evidence type="ECO:0000256" key="5">
    <source>
        <dbReference type="ARBA" id="ARBA00023268"/>
    </source>
</evidence>
<dbReference type="Pfam" id="PF00078">
    <property type="entry name" value="RVT_1"/>
    <property type="match status" value="1"/>
</dbReference>
<dbReference type="Pfam" id="PF17919">
    <property type="entry name" value="RT_RNaseH_2"/>
    <property type="match status" value="1"/>
</dbReference>
<keyword evidence="4" id="KW-0378">Hydrolase</keyword>
<evidence type="ECO:0000256" key="2">
    <source>
        <dbReference type="ARBA" id="ARBA00022695"/>
    </source>
</evidence>
<name>A0A6L2M1R6_TANCI</name>